<sequence>MKTIVYMVRHAESPYTEGTERTRGLTLKGKVNAAKITEILKDEGIHTIISSPYARAFLTLEGLATALELDIRIMEDLRERHFSDDMITHEELMPASKRMFEDPDYALPGGESNTVCQNRAVDVFKQILEEYKGTKVAIGTHGHVMTLMMNYFDASYGFDFTNQTSKPDIYKLQFEEMELEKVTRVWEE</sequence>
<dbReference type="Pfam" id="PF00300">
    <property type="entry name" value="His_Phos_1"/>
    <property type="match status" value="1"/>
</dbReference>
<dbReference type="EMBL" id="JABMCB010000201">
    <property type="protein sequence ID" value="NUU78791.1"/>
    <property type="molecule type" value="Genomic_DNA"/>
</dbReference>
<name>A0A7Y6EXE6_9BACL</name>
<dbReference type="CDD" id="cd07040">
    <property type="entry name" value="HP"/>
    <property type="match status" value="1"/>
</dbReference>
<evidence type="ECO:0000313" key="1">
    <source>
        <dbReference type="EMBL" id="NUU78791.1"/>
    </source>
</evidence>
<dbReference type="InterPro" id="IPR050275">
    <property type="entry name" value="PGM_Phosphatase"/>
</dbReference>
<accession>A0A7Y6EXE6</accession>
<protein>
    <submittedName>
        <fullName evidence="1">Histidine phosphatase family protein</fullName>
    </submittedName>
</protein>
<keyword evidence="2" id="KW-1185">Reference proteome</keyword>
<dbReference type="InterPro" id="IPR029033">
    <property type="entry name" value="His_PPase_superfam"/>
</dbReference>
<dbReference type="AlphaFoldDB" id="A0A7Y6EXE6"/>
<dbReference type="PANTHER" id="PTHR48100">
    <property type="entry name" value="BROAD-SPECIFICITY PHOSPHATASE YOR283W-RELATED"/>
    <property type="match status" value="1"/>
</dbReference>
<proteinExistence type="predicted"/>
<reference evidence="1 2" key="1">
    <citation type="submission" date="2020-05" db="EMBL/GenBank/DDBJ databases">
        <title>Genome Sequencing of Type Strains.</title>
        <authorList>
            <person name="Lemaire J.F."/>
            <person name="Inderbitzin P."/>
            <person name="Gregorio O.A."/>
            <person name="Collins S.B."/>
            <person name="Wespe N."/>
            <person name="Knight-Connoni V."/>
        </authorList>
    </citation>
    <scope>NUCLEOTIDE SEQUENCE [LARGE SCALE GENOMIC DNA]</scope>
    <source>
        <strain evidence="1 2">LMG 21957</strain>
    </source>
</reference>
<dbReference type="Gene3D" id="3.40.50.1240">
    <property type="entry name" value="Phosphoglycerate mutase-like"/>
    <property type="match status" value="1"/>
</dbReference>
<dbReference type="GO" id="GO:0016791">
    <property type="term" value="F:phosphatase activity"/>
    <property type="evidence" value="ECO:0007669"/>
    <property type="project" value="TreeGrafter"/>
</dbReference>
<organism evidence="1 2">
    <name type="scientific">Paenibacillus xylanilyticus</name>
    <dbReference type="NCBI Taxonomy" id="248903"/>
    <lineage>
        <taxon>Bacteria</taxon>
        <taxon>Bacillati</taxon>
        <taxon>Bacillota</taxon>
        <taxon>Bacilli</taxon>
        <taxon>Bacillales</taxon>
        <taxon>Paenibacillaceae</taxon>
        <taxon>Paenibacillus</taxon>
    </lineage>
</organism>
<dbReference type="GO" id="GO:0005737">
    <property type="term" value="C:cytoplasm"/>
    <property type="evidence" value="ECO:0007669"/>
    <property type="project" value="TreeGrafter"/>
</dbReference>
<dbReference type="PANTHER" id="PTHR48100:SF59">
    <property type="entry name" value="ADENOSYLCOBALAMIN_ALPHA-RIBAZOLE PHOSPHATASE"/>
    <property type="match status" value="1"/>
</dbReference>
<dbReference type="Proteomes" id="UP000526125">
    <property type="component" value="Unassembled WGS sequence"/>
</dbReference>
<evidence type="ECO:0000313" key="2">
    <source>
        <dbReference type="Proteomes" id="UP000526125"/>
    </source>
</evidence>
<gene>
    <name evidence="1" type="ORF">HP552_26620</name>
</gene>
<dbReference type="SUPFAM" id="SSF53254">
    <property type="entry name" value="Phosphoglycerate mutase-like"/>
    <property type="match status" value="1"/>
</dbReference>
<dbReference type="RefSeq" id="WP_175398358.1">
    <property type="nucleotide sequence ID" value="NZ_JABMCB010000201.1"/>
</dbReference>
<comment type="caution">
    <text evidence="1">The sequence shown here is derived from an EMBL/GenBank/DDBJ whole genome shotgun (WGS) entry which is preliminary data.</text>
</comment>
<dbReference type="InterPro" id="IPR013078">
    <property type="entry name" value="His_Pase_superF_clade-1"/>
</dbReference>